<evidence type="ECO:0000256" key="2">
    <source>
        <dbReference type="PROSITE-ProRule" id="PRU00108"/>
    </source>
</evidence>
<evidence type="ECO:0000256" key="1">
    <source>
        <dbReference type="ARBA" id="ARBA00004123"/>
    </source>
</evidence>
<protein>
    <recommendedName>
        <fullName evidence="5">Homeobox domain-containing protein</fullName>
    </recommendedName>
</protein>
<evidence type="ECO:0000313" key="6">
    <source>
        <dbReference type="EMBL" id="ELU00705.1"/>
    </source>
</evidence>
<evidence type="ECO:0000313" key="7">
    <source>
        <dbReference type="EnsemblMetazoa" id="CapteP202104"/>
    </source>
</evidence>
<dbReference type="AlphaFoldDB" id="R7U2X7"/>
<dbReference type="STRING" id="283909.R7U2X7"/>
<dbReference type="CDD" id="cd00086">
    <property type="entry name" value="homeodomain"/>
    <property type="match status" value="1"/>
</dbReference>
<dbReference type="PROSITE" id="PS50071">
    <property type="entry name" value="HOMEOBOX_2"/>
    <property type="match status" value="1"/>
</dbReference>
<reference evidence="8" key="1">
    <citation type="submission" date="2012-12" db="EMBL/GenBank/DDBJ databases">
        <authorList>
            <person name="Hellsten U."/>
            <person name="Grimwood J."/>
            <person name="Chapman J.A."/>
            <person name="Shapiro H."/>
            <person name="Aerts A."/>
            <person name="Otillar R.P."/>
            <person name="Terry A.Y."/>
            <person name="Boore J.L."/>
            <person name="Simakov O."/>
            <person name="Marletaz F."/>
            <person name="Cho S.-J."/>
            <person name="Edsinger-Gonzales E."/>
            <person name="Havlak P."/>
            <person name="Kuo D.-H."/>
            <person name="Larsson T."/>
            <person name="Lv J."/>
            <person name="Arendt D."/>
            <person name="Savage R."/>
            <person name="Osoegawa K."/>
            <person name="de Jong P."/>
            <person name="Lindberg D.R."/>
            <person name="Seaver E.C."/>
            <person name="Weisblat D.A."/>
            <person name="Putnam N.H."/>
            <person name="Grigoriev I.V."/>
            <person name="Rokhsar D.S."/>
        </authorList>
    </citation>
    <scope>NUCLEOTIDE SEQUENCE</scope>
    <source>
        <strain evidence="8">I ESC-2004</strain>
    </source>
</reference>
<accession>R7U2X7</accession>
<gene>
    <name evidence="6" type="ORF">CAPTEDRAFT_202104</name>
</gene>
<dbReference type="GO" id="GO:0005634">
    <property type="term" value="C:nucleus"/>
    <property type="evidence" value="ECO:0007669"/>
    <property type="project" value="UniProtKB-SubCell"/>
</dbReference>
<evidence type="ECO:0000313" key="8">
    <source>
        <dbReference type="Proteomes" id="UP000014760"/>
    </source>
</evidence>
<dbReference type="GO" id="GO:0000981">
    <property type="term" value="F:DNA-binding transcription factor activity, RNA polymerase II-specific"/>
    <property type="evidence" value="ECO:0007669"/>
    <property type="project" value="TreeGrafter"/>
</dbReference>
<name>R7U2X7_CAPTE</name>
<dbReference type="SMART" id="SM00389">
    <property type="entry name" value="HOX"/>
    <property type="match status" value="1"/>
</dbReference>
<keyword evidence="2 3" id="KW-0371">Homeobox</keyword>
<reference evidence="6 8" key="2">
    <citation type="journal article" date="2013" name="Nature">
        <title>Insights into bilaterian evolution from three spiralian genomes.</title>
        <authorList>
            <person name="Simakov O."/>
            <person name="Marletaz F."/>
            <person name="Cho S.J."/>
            <person name="Edsinger-Gonzales E."/>
            <person name="Havlak P."/>
            <person name="Hellsten U."/>
            <person name="Kuo D.H."/>
            <person name="Larsson T."/>
            <person name="Lv J."/>
            <person name="Arendt D."/>
            <person name="Savage R."/>
            <person name="Osoegawa K."/>
            <person name="de Jong P."/>
            <person name="Grimwood J."/>
            <person name="Chapman J.A."/>
            <person name="Shapiro H."/>
            <person name="Aerts A."/>
            <person name="Otillar R.P."/>
            <person name="Terry A.Y."/>
            <person name="Boore J.L."/>
            <person name="Grigoriev I.V."/>
            <person name="Lindberg D.R."/>
            <person name="Seaver E.C."/>
            <person name="Weisblat D.A."/>
            <person name="Putnam N.H."/>
            <person name="Rokhsar D.S."/>
        </authorList>
    </citation>
    <scope>NUCLEOTIDE SEQUENCE</scope>
    <source>
        <strain evidence="6 8">I ESC-2004</strain>
    </source>
</reference>
<dbReference type="EMBL" id="AMQN01001791">
    <property type="status" value="NOT_ANNOTATED_CDS"/>
    <property type="molecule type" value="Genomic_DNA"/>
</dbReference>
<evidence type="ECO:0000256" key="4">
    <source>
        <dbReference type="SAM" id="MobiDB-lite"/>
    </source>
</evidence>
<organism evidence="6">
    <name type="scientific">Capitella teleta</name>
    <name type="common">Polychaete worm</name>
    <dbReference type="NCBI Taxonomy" id="283909"/>
    <lineage>
        <taxon>Eukaryota</taxon>
        <taxon>Metazoa</taxon>
        <taxon>Spiralia</taxon>
        <taxon>Lophotrochozoa</taxon>
        <taxon>Annelida</taxon>
        <taxon>Polychaeta</taxon>
        <taxon>Sedentaria</taxon>
        <taxon>Scolecida</taxon>
        <taxon>Capitellidae</taxon>
        <taxon>Capitella</taxon>
    </lineage>
</organism>
<keyword evidence="2 3" id="KW-0238">DNA-binding</keyword>
<comment type="subcellular location">
    <subcellularLocation>
        <location evidence="1 2 3">Nucleus</location>
    </subcellularLocation>
</comment>
<sequence>MENQQTKRIRRVRTNFSQEQLSAMEVIFEHNQYPDVKILSTLSDKLQLPVEKLCTWFQNRRSKYRRLSKKGRISWMKQRFVKDEANKPKRQGKLKVLDNNADVINQMPPLQPPYPSLDLPLPLHSLASLADCTNPPPAGQPLFAGSPPIPAPSDVSGGAYQGQMPSGYGMMMHTQQSSLGCYSSDATFQPQWYPAQNDAPVAHHAPSYFTAEGRQAATWHQPVSGSSVPPGNDGYSPVY</sequence>
<dbReference type="InterPro" id="IPR050649">
    <property type="entry name" value="Paired_Homeobox_TFs"/>
</dbReference>
<dbReference type="EnsemblMetazoa" id="CapteT202104">
    <property type="protein sequence ID" value="CapteP202104"/>
    <property type="gene ID" value="CapteG202104"/>
</dbReference>
<dbReference type="Pfam" id="PF00046">
    <property type="entry name" value="Homeodomain"/>
    <property type="match status" value="1"/>
</dbReference>
<dbReference type="PANTHER" id="PTHR24329">
    <property type="entry name" value="HOMEOBOX PROTEIN ARISTALESS"/>
    <property type="match status" value="1"/>
</dbReference>
<reference evidence="7" key="3">
    <citation type="submission" date="2015-06" db="UniProtKB">
        <authorList>
            <consortium name="EnsemblMetazoa"/>
        </authorList>
    </citation>
    <scope>IDENTIFICATION</scope>
</reference>
<proteinExistence type="predicted"/>
<evidence type="ECO:0000256" key="3">
    <source>
        <dbReference type="RuleBase" id="RU000682"/>
    </source>
</evidence>
<dbReference type="HOGENOM" id="CLU_1162108_0_0_1"/>
<dbReference type="OMA" id="IWSPATP"/>
<feature type="region of interest" description="Disordered" evidence="4">
    <location>
        <begin position="220"/>
        <end position="239"/>
    </location>
</feature>
<dbReference type="GO" id="GO:0000977">
    <property type="term" value="F:RNA polymerase II transcription regulatory region sequence-specific DNA binding"/>
    <property type="evidence" value="ECO:0007669"/>
    <property type="project" value="TreeGrafter"/>
</dbReference>
<dbReference type="InterPro" id="IPR009057">
    <property type="entry name" value="Homeodomain-like_sf"/>
</dbReference>
<dbReference type="InterPro" id="IPR001356">
    <property type="entry name" value="HD"/>
</dbReference>
<dbReference type="SUPFAM" id="SSF46689">
    <property type="entry name" value="Homeodomain-like"/>
    <property type="match status" value="1"/>
</dbReference>
<dbReference type="PANTHER" id="PTHR24329:SF543">
    <property type="entry name" value="FI01017P-RELATED"/>
    <property type="match status" value="1"/>
</dbReference>
<feature type="DNA-binding region" description="Homeobox" evidence="2">
    <location>
        <begin position="9"/>
        <end position="68"/>
    </location>
</feature>
<feature type="domain" description="Homeobox" evidence="5">
    <location>
        <begin position="7"/>
        <end position="67"/>
    </location>
</feature>
<keyword evidence="2 3" id="KW-0539">Nucleus</keyword>
<dbReference type="Gene3D" id="1.10.10.60">
    <property type="entry name" value="Homeodomain-like"/>
    <property type="match status" value="1"/>
</dbReference>
<dbReference type="EMBL" id="KB305766">
    <property type="protein sequence ID" value="ELU00705.1"/>
    <property type="molecule type" value="Genomic_DNA"/>
</dbReference>
<dbReference type="Proteomes" id="UP000014760">
    <property type="component" value="Unassembled WGS sequence"/>
</dbReference>
<evidence type="ECO:0000259" key="5">
    <source>
        <dbReference type="PROSITE" id="PS50071"/>
    </source>
</evidence>
<keyword evidence="8" id="KW-1185">Reference proteome</keyword>
<dbReference type="OrthoDB" id="6159439at2759"/>